<evidence type="ECO:0000313" key="3">
    <source>
        <dbReference type="Proteomes" id="UP001344658"/>
    </source>
</evidence>
<reference evidence="2 3" key="1">
    <citation type="submission" date="2023-12" db="EMBL/GenBank/DDBJ databases">
        <title>Streptomyces sp. V4-01.</title>
        <authorList>
            <person name="Somphong A."/>
            <person name="Phongsopitanun W."/>
        </authorList>
    </citation>
    <scope>NUCLEOTIDE SEQUENCE [LARGE SCALE GENOMIC DNA]</scope>
    <source>
        <strain evidence="2 3">V4-01</strain>
    </source>
</reference>
<accession>A0ABU7PHH3</accession>
<proteinExistence type="predicted"/>
<dbReference type="Proteomes" id="UP001344658">
    <property type="component" value="Unassembled WGS sequence"/>
</dbReference>
<keyword evidence="3" id="KW-1185">Reference proteome</keyword>
<evidence type="ECO:0000313" key="2">
    <source>
        <dbReference type="EMBL" id="MEE4545267.1"/>
    </source>
</evidence>
<dbReference type="RefSeq" id="WP_330798729.1">
    <property type="nucleotide sequence ID" value="NZ_JAZEWV010000027.1"/>
</dbReference>
<feature type="region of interest" description="Disordered" evidence="1">
    <location>
        <begin position="1"/>
        <end position="56"/>
    </location>
</feature>
<evidence type="ECO:0000256" key="1">
    <source>
        <dbReference type="SAM" id="MobiDB-lite"/>
    </source>
</evidence>
<comment type="caution">
    <text evidence="2">The sequence shown here is derived from an EMBL/GenBank/DDBJ whole genome shotgun (WGS) entry which is preliminary data.</text>
</comment>
<name>A0ABU7PHH3_9ACTN</name>
<protein>
    <submittedName>
        <fullName evidence="2">XRE family transcriptional regulator</fullName>
    </submittedName>
</protein>
<gene>
    <name evidence="2" type="ORF">V2S66_25270</name>
</gene>
<dbReference type="EMBL" id="JAZEWV010000027">
    <property type="protein sequence ID" value="MEE4545267.1"/>
    <property type="molecule type" value="Genomic_DNA"/>
</dbReference>
<sequence>MTHLFRKGDGQPLRDAMDAAGLSGPQLAEATKEVDPDGRGISPAAVGAITGRGSSSQDRCRLRSAWLIADALDAKGADAPLQRLFSRFPMPTDSTSTVERSRS</sequence>
<organism evidence="2 3">
    <name type="scientific">Actinacidiphila polyblastidii</name>
    <dbReference type="NCBI Taxonomy" id="3110430"/>
    <lineage>
        <taxon>Bacteria</taxon>
        <taxon>Bacillati</taxon>
        <taxon>Actinomycetota</taxon>
        <taxon>Actinomycetes</taxon>
        <taxon>Kitasatosporales</taxon>
        <taxon>Streptomycetaceae</taxon>
        <taxon>Actinacidiphila</taxon>
    </lineage>
</organism>